<dbReference type="SUPFAM" id="SSF52540">
    <property type="entry name" value="P-loop containing nucleoside triphosphate hydrolases"/>
    <property type="match status" value="1"/>
</dbReference>
<gene>
    <name evidence="5" type="ORF">SAMN02910350_01507</name>
</gene>
<dbReference type="Gene3D" id="3.40.50.300">
    <property type="entry name" value="P-loop containing nucleotide triphosphate hydrolases"/>
    <property type="match status" value="1"/>
</dbReference>
<evidence type="ECO:0000256" key="1">
    <source>
        <dbReference type="ARBA" id="ARBA00022448"/>
    </source>
</evidence>
<dbReference type="Proteomes" id="UP000199428">
    <property type="component" value="Unassembled WGS sequence"/>
</dbReference>
<keyword evidence="3 5" id="KW-0067">ATP-binding</keyword>
<keyword evidence="1" id="KW-0813">Transport</keyword>
<proteinExistence type="predicted"/>
<dbReference type="AlphaFoldDB" id="A0A1G5RXR5"/>
<dbReference type="GO" id="GO:0016887">
    <property type="term" value="F:ATP hydrolysis activity"/>
    <property type="evidence" value="ECO:0007669"/>
    <property type="project" value="InterPro"/>
</dbReference>
<evidence type="ECO:0000313" key="5">
    <source>
        <dbReference type="EMBL" id="SCZ78904.1"/>
    </source>
</evidence>
<dbReference type="PANTHER" id="PTHR42939:SF1">
    <property type="entry name" value="ABC TRANSPORTER ATP-BINDING PROTEIN ALBC-RELATED"/>
    <property type="match status" value="1"/>
</dbReference>
<protein>
    <submittedName>
        <fullName evidence="5">ABC-2 type transport system ATP-binding protein</fullName>
    </submittedName>
</protein>
<evidence type="ECO:0000256" key="2">
    <source>
        <dbReference type="ARBA" id="ARBA00022741"/>
    </source>
</evidence>
<dbReference type="GO" id="GO:0005524">
    <property type="term" value="F:ATP binding"/>
    <property type="evidence" value="ECO:0007669"/>
    <property type="project" value="UniProtKB-KW"/>
</dbReference>
<dbReference type="Pfam" id="PF00005">
    <property type="entry name" value="ABC_tran"/>
    <property type="match status" value="1"/>
</dbReference>
<accession>A0A1G5RXR5</accession>
<evidence type="ECO:0000259" key="4">
    <source>
        <dbReference type="PROSITE" id="PS50893"/>
    </source>
</evidence>
<dbReference type="PROSITE" id="PS50893">
    <property type="entry name" value="ABC_TRANSPORTER_2"/>
    <property type="match status" value="1"/>
</dbReference>
<feature type="domain" description="ABC transporter" evidence="4">
    <location>
        <begin position="8"/>
        <end position="235"/>
    </location>
</feature>
<dbReference type="PANTHER" id="PTHR42939">
    <property type="entry name" value="ABC TRANSPORTER ATP-BINDING PROTEIN ALBC-RELATED"/>
    <property type="match status" value="1"/>
</dbReference>
<dbReference type="SMART" id="SM00382">
    <property type="entry name" value="AAA"/>
    <property type="match status" value="1"/>
</dbReference>
<sequence>MTNANYVLEVKNLSKNFKEKKVIDNASFAINRNSIVGIIGKNGAGKTTLMRMIMGFLKADKGEITVDGEKVSFGETSGKIAFMSDVPVFYDYMTACEYMKFVAELKGIEKTKISDVISKYLDAVGLVESKDKKIGGFSRGMRQRLGIAQCLIGNPSIIIFDEPMSALDPGGRAEVIEIMKRIKERTSILLSTHLVSDIEKLCDDVIILENGETKKMEKDRRENLFGKSKMIEISFDFQQEDEMNLLEEKLKNMGAECKKNGNELYVIDSNNIFLKEIYTYFSKESSLHYPVSIRSLSTNVEDLI</sequence>
<dbReference type="InterPro" id="IPR003593">
    <property type="entry name" value="AAA+_ATPase"/>
</dbReference>
<dbReference type="EMBL" id="FMWK01000006">
    <property type="protein sequence ID" value="SCZ78904.1"/>
    <property type="molecule type" value="Genomic_DNA"/>
</dbReference>
<keyword evidence="2" id="KW-0547">Nucleotide-binding</keyword>
<dbReference type="InterPro" id="IPR051782">
    <property type="entry name" value="ABC_Transporter_VariousFunc"/>
</dbReference>
<dbReference type="InterPro" id="IPR027417">
    <property type="entry name" value="P-loop_NTPase"/>
</dbReference>
<reference evidence="5 6" key="1">
    <citation type="submission" date="2016-10" db="EMBL/GenBank/DDBJ databases">
        <authorList>
            <person name="de Groot N.N."/>
        </authorList>
    </citation>
    <scope>NUCLEOTIDE SEQUENCE [LARGE SCALE GENOMIC DNA]</scope>
    <source>
        <strain evidence="5 6">DSM 10317</strain>
    </source>
</reference>
<evidence type="ECO:0000256" key="3">
    <source>
        <dbReference type="ARBA" id="ARBA00022840"/>
    </source>
</evidence>
<evidence type="ECO:0000313" key="6">
    <source>
        <dbReference type="Proteomes" id="UP000199428"/>
    </source>
</evidence>
<dbReference type="CDD" id="cd03230">
    <property type="entry name" value="ABC_DR_subfamily_A"/>
    <property type="match status" value="1"/>
</dbReference>
<organism evidence="5 6">
    <name type="scientific">Pseudobutyrivibrio xylanivorans</name>
    <dbReference type="NCBI Taxonomy" id="185007"/>
    <lineage>
        <taxon>Bacteria</taxon>
        <taxon>Bacillati</taxon>
        <taxon>Bacillota</taxon>
        <taxon>Clostridia</taxon>
        <taxon>Lachnospirales</taxon>
        <taxon>Lachnospiraceae</taxon>
        <taxon>Pseudobutyrivibrio</taxon>
    </lineage>
</organism>
<dbReference type="RefSeq" id="WP_176757627.1">
    <property type="nucleotide sequence ID" value="NZ_FMWK01000006.1"/>
</dbReference>
<dbReference type="InterPro" id="IPR003439">
    <property type="entry name" value="ABC_transporter-like_ATP-bd"/>
</dbReference>
<name>A0A1G5RXR5_PSEXY</name>